<name>A0A6I4W046_9ACTN</name>
<evidence type="ECO:0000256" key="1">
    <source>
        <dbReference type="SAM" id="Coils"/>
    </source>
</evidence>
<protein>
    <submittedName>
        <fullName evidence="2">Uncharacterized protein</fullName>
    </submittedName>
</protein>
<evidence type="ECO:0000313" key="2">
    <source>
        <dbReference type="EMBL" id="MXQ63959.1"/>
    </source>
</evidence>
<accession>A0A6I4W046</accession>
<dbReference type="RefSeq" id="WP_161102044.1">
    <property type="nucleotide sequence ID" value="NZ_JBHLYI010000005.1"/>
</dbReference>
<dbReference type="Proteomes" id="UP000431901">
    <property type="component" value="Unassembled WGS sequence"/>
</dbReference>
<proteinExistence type="predicted"/>
<sequence>MTRSIQQIDSAVAELEKGAKDYQDWRKEASSLKTEFTAFAIAAGVASADIKLFKADWALFDFTDKLKRFTLNARGDIDLQREAAKRRLEAATNSRNQINTIRQDAQRHNIDVNDRSRLQDELRKLEQQAVKAEAAAEKHMARVVKLRMEAERTTNAVSTLEERMMRAAGGMGSLA</sequence>
<evidence type="ECO:0000313" key="3">
    <source>
        <dbReference type="Proteomes" id="UP000431901"/>
    </source>
</evidence>
<keyword evidence="3" id="KW-1185">Reference proteome</keyword>
<dbReference type="AlphaFoldDB" id="A0A6I4W046"/>
<dbReference type="EMBL" id="WUTW01000001">
    <property type="protein sequence ID" value="MXQ63959.1"/>
    <property type="molecule type" value="Genomic_DNA"/>
</dbReference>
<comment type="caution">
    <text evidence="2">The sequence shown here is derived from an EMBL/GenBank/DDBJ whole genome shotgun (WGS) entry which is preliminary data.</text>
</comment>
<reference evidence="2 3" key="1">
    <citation type="submission" date="2019-12" db="EMBL/GenBank/DDBJ databases">
        <title>Nocardia macrotermitis sp. nov. and Nocardia aurantia sp. nov., isolated from the gut of the fungus growing-termite Macrotermes natalensis.</title>
        <authorList>
            <person name="Christine B."/>
            <person name="Rene B."/>
        </authorList>
    </citation>
    <scope>NUCLEOTIDE SEQUENCE [LARGE SCALE GENOMIC DNA]</scope>
    <source>
        <strain evidence="2 3">DSM 102126</strain>
    </source>
</reference>
<keyword evidence="1" id="KW-0175">Coiled coil</keyword>
<organism evidence="2 3">
    <name type="scientific">Actinomadura rayongensis</name>
    <dbReference type="NCBI Taxonomy" id="1429076"/>
    <lineage>
        <taxon>Bacteria</taxon>
        <taxon>Bacillati</taxon>
        <taxon>Actinomycetota</taxon>
        <taxon>Actinomycetes</taxon>
        <taxon>Streptosporangiales</taxon>
        <taxon>Thermomonosporaceae</taxon>
        <taxon>Actinomadura</taxon>
    </lineage>
</organism>
<feature type="coiled-coil region" evidence="1">
    <location>
        <begin position="108"/>
        <end position="163"/>
    </location>
</feature>
<gene>
    <name evidence="2" type="ORF">GQ466_07915</name>
</gene>